<sequence length="149" mass="15262">MPGCTHLCGATYRAATRITPAKPRPAYGIGVRYEVVESDTATALGSGDVPVLATPRLIAWMEAATVACAASFIGAGQTTVGTAVRIEHRGPTPVGASIEIAAEPPAAAVGHCLTFTVRATDSSGKVVASGEIDRAIVDRDRFLEAASRA</sequence>
<dbReference type="AlphaFoldDB" id="A0A1B1K845"/>
<gene>
    <name evidence="2" type="ORF">R1CP_20485</name>
</gene>
<accession>A0A1B1K845</accession>
<dbReference type="PATRIC" id="fig|37919.13.peg.4295"/>
<dbReference type="PANTHER" id="PTHR36934">
    <property type="entry name" value="BLR0278 PROTEIN"/>
    <property type="match status" value="1"/>
</dbReference>
<keyword evidence="2" id="KW-0012">Acyltransferase</keyword>
<dbReference type="EMBL" id="CP009111">
    <property type="protein sequence ID" value="ANS28777.1"/>
    <property type="molecule type" value="Genomic_DNA"/>
</dbReference>
<dbReference type="SUPFAM" id="SSF54637">
    <property type="entry name" value="Thioesterase/thiol ester dehydrase-isomerase"/>
    <property type="match status" value="1"/>
</dbReference>
<keyword evidence="2" id="KW-0808">Transferase</keyword>
<proteinExistence type="predicted"/>
<name>A0A1B1K845_RHOOP</name>
<organism evidence="2 3">
    <name type="scientific">Rhodococcus opacus</name>
    <name type="common">Nocardia opaca</name>
    <dbReference type="NCBI Taxonomy" id="37919"/>
    <lineage>
        <taxon>Bacteria</taxon>
        <taxon>Bacillati</taxon>
        <taxon>Actinomycetota</taxon>
        <taxon>Actinomycetes</taxon>
        <taxon>Mycobacteriales</taxon>
        <taxon>Nocardiaceae</taxon>
        <taxon>Rhodococcus</taxon>
    </lineage>
</organism>
<dbReference type="Proteomes" id="UP000186108">
    <property type="component" value="Chromosome"/>
</dbReference>
<protein>
    <submittedName>
        <fullName evidence="2">Dihydrolipoamide acyltransferase</fullName>
    </submittedName>
</protein>
<reference evidence="2 3" key="1">
    <citation type="submission" date="2014-07" db="EMBL/GenBank/DDBJ databases">
        <authorList>
            <person name="Zhang J.E."/>
            <person name="Yang H."/>
            <person name="Guo J."/>
            <person name="Deng Z."/>
            <person name="Luo H."/>
            <person name="Luo M."/>
            <person name="Zhao B."/>
        </authorList>
    </citation>
    <scope>NUCLEOTIDE SEQUENCE [LARGE SCALE GENOMIC DNA]</scope>
    <source>
        <strain evidence="2 3">1CP</strain>
    </source>
</reference>
<dbReference type="GO" id="GO:0016746">
    <property type="term" value="F:acyltransferase activity"/>
    <property type="evidence" value="ECO:0007669"/>
    <property type="project" value="UniProtKB-KW"/>
</dbReference>
<feature type="domain" description="Fluoroacetyl-CoA-specific thioesterase-like" evidence="1">
    <location>
        <begin position="35"/>
        <end position="139"/>
    </location>
</feature>
<evidence type="ECO:0000313" key="3">
    <source>
        <dbReference type="Proteomes" id="UP000186108"/>
    </source>
</evidence>
<dbReference type="InterPro" id="IPR029069">
    <property type="entry name" value="HotDog_dom_sf"/>
</dbReference>
<dbReference type="Gene3D" id="3.10.129.10">
    <property type="entry name" value="Hotdog Thioesterase"/>
    <property type="match status" value="1"/>
</dbReference>
<dbReference type="InterPro" id="IPR054485">
    <property type="entry name" value="FlK-like_dom"/>
</dbReference>
<evidence type="ECO:0000313" key="2">
    <source>
        <dbReference type="EMBL" id="ANS28777.1"/>
    </source>
</evidence>
<dbReference type="Pfam" id="PF22636">
    <property type="entry name" value="FlK"/>
    <property type="match status" value="1"/>
</dbReference>
<evidence type="ECO:0000259" key="1">
    <source>
        <dbReference type="Pfam" id="PF22636"/>
    </source>
</evidence>
<dbReference type="InterPro" id="IPR025540">
    <property type="entry name" value="FlK"/>
</dbReference>
<dbReference type="PANTHER" id="PTHR36934:SF1">
    <property type="entry name" value="THIOESTERASE DOMAIN-CONTAINING PROTEIN"/>
    <property type="match status" value="1"/>
</dbReference>